<evidence type="ECO:0000256" key="1">
    <source>
        <dbReference type="SAM" id="MobiDB-lite"/>
    </source>
</evidence>
<dbReference type="AlphaFoldDB" id="A0A8S9PG99"/>
<organism evidence="2 3">
    <name type="scientific">Brassica cretica</name>
    <name type="common">Mustard</name>
    <dbReference type="NCBI Taxonomy" id="69181"/>
    <lineage>
        <taxon>Eukaryota</taxon>
        <taxon>Viridiplantae</taxon>
        <taxon>Streptophyta</taxon>
        <taxon>Embryophyta</taxon>
        <taxon>Tracheophyta</taxon>
        <taxon>Spermatophyta</taxon>
        <taxon>Magnoliopsida</taxon>
        <taxon>eudicotyledons</taxon>
        <taxon>Gunneridae</taxon>
        <taxon>Pentapetalae</taxon>
        <taxon>rosids</taxon>
        <taxon>malvids</taxon>
        <taxon>Brassicales</taxon>
        <taxon>Brassicaceae</taxon>
        <taxon>Brassiceae</taxon>
        <taxon>Brassica</taxon>
    </lineage>
</organism>
<proteinExistence type="predicted"/>
<dbReference type="EMBL" id="QGKX02001521">
    <property type="protein sequence ID" value="KAF3512442.1"/>
    <property type="molecule type" value="Genomic_DNA"/>
</dbReference>
<dbReference type="Proteomes" id="UP000712600">
    <property type="component" value="Unassembled WGS sequence"/>
</dbReference>
<evidence type="ECO:0000313" key="3">
    <source>
        <dbReference type="Proteomes" id="UP000712600"/>
    </source>
</evidence>
<evidence type="ECO:0008006" key="4">
    <source>
        <dbReference type="Google" id="ProtNLM"/>
    </source>
</evidence>
<sequence length="556" mass="63018">MSSKRKSSTKSHHDRLFPMVPVRSMPTSCPRGEVKPPVLGLWVPSPFKTNPLAGCPSKSCSNGLAAVRRVCRIPESVEFRLPEAEEVARDPPEGYFTCYEAYLMLCHLWFPILELIVQLLDCFNLSICQVNPFGLQHLVGILVLSYDLGITLDADHLDAWVEPRWSSSLIVKVRPRPSMAIISGFASKYHYWKEHFFFVCVSDASVEASAIPVFSTRWGQRVSTTHYRVPEGLLTVRELLRGRPCFWANFTPRRVRRAVVLHRYRFQPDLPTEEGSESNTDGFIPYVPRTKKASSKHRKDKQLMVDEDVVDRQLSPDNILKDNLDSQAGGSSSDQFNLEGLFEFDFPLTKGGPSEVLKFAKAARMGFLMVNRALDTSKQEADMARFKPEVADKEIALLKDELESSRRREGESFEKEVNHAYRRGKREVVEVMKKRRDNFSQKFGEIKERYKALADYRECRGTVGGLYLTQLLGYSYEGGYARQTVRLVEKDTNFAISEAEEKICEQWDPVPISPDTVEAETGDLGETGEVNQPVAPLDVNDYSIGRSMSGNFDLGD</sequence>
<protein>
    <recommendedName>
        <fullName evidence="4">DUF1204 domain-containing protein</fullName>
    </recommendedName>
</protein>
<dbReference type="PANTHER" id="PTHR31099">
    <property type="entry name" value="OS06G0165300 PROTEIN"/>
    <property type="match status" value="1"/>
</dbReference>
<evidence type="ECO:0000313" key="2">
    <source>
        <dbReference type="EMBL" id="KAF3512442.1"/>
    </source>
</evidence>
<accession>A0A8S9PG99</accession>
<reference evidence="2" key="1">
    <citation type="submission" date="2019-12" db="EMBL/GenBank/DDBJ databases">
        <title>Genome sequencing and annotation of Brassica cretica.</title>
        <authorList>
            <person name="Studholme D.J."/>
            <person name="Sarris P."/>
        </authorList>
    </citation>
    <scope>NUCLEOTIDE SEQUENCE</scope>
    <source>
        <strain evidence="2">PFS-109/04</strain>
        <tissue evidence="2">Leaf</tissue>
    </source>
</reference>
<feature type="region of interest" description="Disordered" evidence="1">
    <location>
        <begin position="510"/>
        <end position="536"/>
    </location>
</feature>
<name>A0A8S9PG99_BRACR</name>
<feature type="compositionally biased region" description="Basic residues" evidence="1">
    <location>
        <begin position="289"/>
        <end position="300"/>
    </location>
</feature>
<dbReference type="PANTHER" id="PTHR31099:SF37">
    <property type="entry name" value="MYOSIN HEAVY CHAIN-LIKE PROTEIN"/>
    <property type="match status" value="1"/>
</dbReference>
<comment type="caution">
    <text evidence="2">The sequence shown here is derived from an EMBL/GenBank/DDBJ whole genome shotgun (WGS) entry which is preliminary data.</text>
</comment>
<feature type="region of interest" description="Disordered" evidence="1">
    <location>
        <begin position="271"/>
        <end position="301"/>
    </location>
</feature>
<gene>
    <name evidence="2" type="ORF">F2Q69_00005882</name>
</gene>